<dbReference type="KEGG" id="plyc:GXP70_07560"/>
<name>A0A6C0FRQ3_9BACL</name>
<keyword evidence="1" id="KW-0223">Dioxygenase</keyword>
<dbReference type="GO" id="GO:0016706">
    <property type="term" value="F:2-oxoglutarate-dependent dioxygenase activity"/>
    <property type="evidence" value="ECO:0007669"/>
    <property type="project" value="UniProtKB-ARBA"/>
</dbReference>
<evidence type="ECO:0000313" key="1">
    <source>
        <dbReference type="EMBL" id="QHT59818.1"/>
    </source>
</evidence>
<dbReference type="PANTHER" id="PTHR20883:SF48">
    <property type="entry name" value="ECTOINE DIOXYGENASE"/>
    <property type="match status" value="1"/>
</dbReference>
<gene>
    <name evidence="1" type="ORF">GXP70_07560</name>
</gene>
<dbReference type="InterPro" id="IPR008775">
    <property type="entry name" value="Phytyl_CoA_dOase-like"/>
</dbReference>
<organism evidence="1 2">
    <name type="scientific">Paenibacillus lycopersici</name>
    <dbReference type="NCBI Taxonomy" id="2704462"/>
    <lineage>
        <taxon>Bacteria</taxon>
        <taxon>Bacillati</taxon>
        <taxon>Bacillota</taxon>
        <taxon>Bacilli</taxon>
        <taxon>Bacillales</taxon>
        <taxon>Paenibacillaceae</taxon>
        <taxon>Paenibacillus</taxon>
    </lineage>
</organism>
<dbReference type="PANTHER" id="PTHR20883">
    <property type="entry name" value="PHYTANOYL-COA DIOXYGENASE DOMAIN CONTAINING 1"/>
    <property type="match status" value="1"/>
</dbReference>
<dbReference type="AlphaFoldDB" id="A0A6C0FRQ3"/>
<dbReference type="RefSeq" id="WP_162355884.1">
    <property type="nucleotide sequence ID" value="NZ_CP048209.1"/>
</dbReference>
<protein>
    <submittedName>
        <fullName evidence="1">Phytanoyl-CoA dioxygenase family protein</fullName>
    </submittedName>
</protein>
<dbReference type="SUPFAM" id="SSF51197">
    <property type="entry name" value="Clavaminate synthase-like"/>
    <property type="match status" value="1"/>
</dbReference>
<dbReference type="GO" id="GO:0005506">
    <property type="term" value="F:iron ion binding"/>
    <property type="evidence" value="ECO:0007669"/>
    <property type="project" value="UniProtKB-ARBA"/>
</dbReference>
<proteinExistence type="predicted"/>
<keyword evidence="2" id="KW-1185">Reference proteome</keyword>
<dbReference type="Gene3D" id="2.60.120.620">
    <property type="entry name" value="q2cbj1_9rhob like domain"/>
    <property type="match status" value="1"/>
</dbReference>
<sequence>MSAETYAGLNALSEPGEFTELDRFMFESWGYLVIPNVLTAEEAQECLEAATRLHEKEGTTGWAQVGRGFETEPVLDRLIDHPAVLPKVRALYGDRFILQSAWCTKQPAFGGFGGWHQDGSGAYDFKQLGYPIPLLQLRASFLLTDQSLPRMGNMEMIPGSHRAQVPLPQDIRREKADLPIGQVICAPAGSVLLFHNAVWHRTYVHDGDYDRYTMHYIYSPPWVRFSDRFENDKDYLARTTPVRRYLAGEYERPDAPFGAGYPAAAFDDKKDN</sequence>
<reference evidence="1 2" key="1">
    <citation type="submission" date="2020-01" db="EMBL/GenBank/DDBJ databases">
        <title>Paenibacillus sp. nov., isolated from tomato rhizosphere.</title>
        <authorList>
            <person name="Weon H.-Y."/>
            <person name="Lee S.A."/>
        </authorList>
    </citation>
    <scope>NUCLEOTIDE SEQUENCE [LARGE SCALE GENOMIC DNA]</scope>
    <source>
        <strain evidence="1 2">12200R-189</strain>
    </source>
</reference>
<dbReference type="Proteomes" id="UP000476064">
    <property type="component" value="Chromosome"/>
</dbReference>
<evidence type="ECO:0000313" key="2">
    <source>
        <dbReference type="Proteomes" id="UP000476064"/>
    </source>
</evidence>
<dbReference type="EMBL" id="CP048209">
    <property type="protein sequence ID" value="QHT59818.1"/>
    <property type="molecule type" value="Genomic_DNA"/>
</dbReference>
<dbReference type="Pfam" id="PF05721">
    <property type="entry name" value="PhyH"/>
    <property type="match status" value="1"/>
</dbReference>
<accession>A0A6C0FRQ3</accession>
<keyword evidence="1" id="KW-0560">Oxidoreductase</keyword>